<dbReference type="KEGG" id="och:CES85_1780"/>
<evidence type="ECO:0000313" key="1">
    <source>
        <dbReference type="EMBL" id="ASV85074.1"/>
    </source>
</evidence>
<dbReference type="Proteomes" id="UP000215256">
    <property type="component" value="Chromosome 1"/>
</dbReference>
<protein>
    <submittedName>
        <fullName evidence="1">Uncharacterized protein</fullName>
    </submittedName>
</protein>
<dbReference type="EMBL" id="CP022604">
    <property type="protein sequence ID" value="ASV85074.1"/>
    <property type="molecule type" value="Genomic_DNA"/>
</dbReference>
<accession>A0A248UEI4</accession>
<name>A0A248UEI4_9HYPH</name>
<evidence type="ECO:0000313" key="2">
    <source>
        <dbReference type="Proteomes" id="UP000215256"/>
    </source>
</evidence>
<proteinExistence type="predicted"/>
<gene>
    <name evidence="1" type="ORF">CES85_1780</name>
</gene>
<dbReference type="AlphaFoldDB" id="A0A248UEI4"/>
<sequence length="87" mass="10020">MRDDCRNFVALHFCILSRNVPCDWRSRENSNFYVSDLAKSCSLAKHEDVARRAHDFLSPRKDSSSSRCFPILCYLGIGYSLFREAPA</sequence>
<reference evidence="1 2" key="1">
    <citation type="submission" date="2017-07" db="EMBL/GenBank/DDBJ databases">
        <title>Phylogenetic study on the rhizospheric bacterium Ochrobactrum sp. A44.</title>
        <authorList>
            <person name="Krzyzanowska D.M."/>
            <person name="Ossowicki A."/>
            <person name="Rajewska M."/>
            <person name="Maciag T."/>
            <person name="Kaczynski Z."/>
            <person name="Czerwicka M."/>
            <person name="Jafra S."/>
        </authorList>
    </citation>
    <scope>NUCLEOTIDE SEQUENCE [LARGE SCALE GENOMIC DNA]</scope>
    <source>
        <strain evidence="1 2">A44</strain>
    </source>
</reference>
<organism evidence="1 2">
    <name type="scientific">Ochrobactrum quorumnocens</name>
    <dbReference type="NCBI Taxonomy" id="271865"/>
    <lineage>
        <taxon>Bacteria</taxon>
        <taxon>Pseudomonadati</taxon>
        <taxon>Pseudomonadota</taxon>
        <taxon>Alphaproteobacteria</taxon>
        <taxon>Hyphomicrobiales</taxon>
        <taxon>Brucellaceae</taxon>
        <taxon>Brucella/Ochrobactrum group</taxon>
        <taxon>Ochrobactrum</taxon>
    </lineage>
</organism>